<evidence type="ECO:0000256" key="6">
    <source>
        <dbReference type="ARBA" id="ARBA00023002"/>
    </source>
</evidence>
<comment type="subcellular location">
    <subcellularLocation>
        <location evidence="1">Membrane</location>
        <topology evidence="1">Multi-pass membrane protein</topology>
    </subcellularLocation>
</comment>
<dbReference type="GO" id="GO:0048038">
    <property type="term" value="F:quinone binding"/>
    <property type="evidence" value="ECO:0007669"/>
    <property type="project" value="UniProtKB-KW"/>
</dbReference>
<evidence type="ECO:0000256" key="4">
    <source>
        <dbReference type="ARBA" id="ARBA00022719"/>
    </source>
</evidence>
<dbReference type="GO" id="GO:0016020">
    <property type="term" value="C:membrane"/>
    <property type="evidence" value="ECO:0007669"/>
    <property type="project" value="UniProtKB-SubCell"/>
</dbReference>
<evidence type="ECO:0000256" key="3">
    <source>
        <dbReference type="ARBA" id="ARBA00022692"/>
    </source>
</evidence>
<reference evidence="12 13" key="1">
    <citation type="journal article" date="2016" name="Nat. Commun.">
        <title>Thousands of microbial genomes shed light on interconnected biogeochemical processes in an aquifer system.</title>
        <authorList>
            <person name="Anantharaman K."/>
            <person name="Brown C.T."/>
            <person name="Hug L.A."/>
            <person name="Sharon I."/>
            <person name="Castelle C.J."/>
            <person name="Probst A.J."/>
            <person name="Thomas B.C."/>
            <person name="Singh A."/>
            <person name="Wilkins M.J."/>
            <person name="Karaoz U."/>
            <person name="Brodie E.L."/>
            <person name="Williams K.H."/>
            <person name="Hubbard S.S."/>
            <person name="Banfield J.F."/>
        </authorList>
    </citation>
    <scope>NUCLEOTIDE SEQUENCE [LARGE SCALE GENOMIC DNA]</scope>
</reference>
<comment type="similarity">
    <text evidence="2">Belongs to the VKOR family.</text>
</comment>
<dbReference type="GO" id="GO:0016491">
    <property type="term" value="F:oxidoreductase activity"/>
    <property type="evidence" value="ECO:0007669"/>
    <property type="project" value="UniProtKB-KW"/>
</dbReference>
<keyword evidence="9" id="KW-0676">Redox-active center</keyword>
<dbReference type="InterPro" id="IPR044698">
    <property type="entry name" value="VKOR/LTO1"/>
</dbReference>
<evidence type="ECO:0000256" key="1">
    <source>
        <dbReference type="ARBA" id="ARBA00004141"/>
    </source>
</evidence>
<gene>
    <name evidence="12" type="ORF">A2117_02235</name>
</gene>
<keyword evidence="3 10" id="KW-0812">Transmembrane</keyword>
<feature type="transmembrane region" description="Helical" evidence="10">
    <location>
        <begin position="60"/>
        <end position="79"/>
    </location>
</feature>
<accession>A0A1G2QNG9</accession>
<dbReference type="PANTHER" id="PTHR34573">
    <property type="entry name" value="VKC DOMAIN-CONTAINING PROTEIN"/>
    <property type="match status" value="1"/>
</dbReference>
<feature type="transmembrane region" description="Helical" evidence="10">
    <location>
        <begin position="85"/>
        <end position="104"/>
    </location>
</feature>
<evidence type="ECO:0000256" key="10">
    <source>
        <dbReference type="SAM" id="Phobius"/>
    </source>
</evidence>
<keyword evidence="8" id="KW-1015">Disulfide bond</keyword>
<evidence type="ECO:0000313" key="12">
    <source>
        <dbReference type="EMBL" id="OHA62180.1"/>
    </source>
</evidence>
<evidence type="ECO:0000256" key="9">
    <source>
        <dbReference type="ARBA" id="ARBA00023284"/>
    </source>
</evidence>
<dbReference type="CDD" id="cd12916">
    <property type="entry name" value="VKOR_1"/>
    <property type="match status" value="1"/>
</dbReference>
<sequence length="134" mass="15215">MEPYLTLLLIFSGLGIVDTLYLAYHSITKTDVACPFFPKEWCRKVQYSQLSRTFGIPNSYLGLVMYLVIFGLTIGHINALAVPFWWLQLVIGFGFLFSLYFTFVQAFILRAFCTWCVVSAVSFTALAVAAFILR</sequence>
<comment type="caution">
    <text evidence="12">The sequence shown here is derived from an EMBL/GenBank/DDBJ whole genome shotgun (WGS) entry which is preliminary data.</text>
</comment>
<dbReference type="AlphaFoldDB" id="A0A1G2QNG9"/>
<feature type="domain" description="Vitamin K epoxide reductase" evidence="11">
    <location>
        <begin position="1"/>
        <end position="134"/>
    </location>
</feature>
<dbReference type="Proteomes" id="UP000179245">
    <property type="component" value="Unassembled WGS sequence"/>
</dbReference>
<keyword evidence="5 10" id="KW-1133">Transmembrane helix</keyword>
<dbReference type="InterPro" id="IPR012932">
    <property type="entry name" value="VKOR"/>
</dbReference>
<protein>
    <recommendedName>
        <fullName evidence="11">Vitamin K epoxide reductase domain-containing protein</fullName>
    </recommendedName>
</protein>
<keyword evidence="6" id="KW-0560">Oxidoreductase</keyword>
<dbReference type="EMBL" id="MHTO01000019">
    <property type="protein sequence ID" value="OHA62180.1"/>
    <property type="molecule type" value="Genomic_DNA"/>
</dbReference>
<keyword evidence="7 10" id="KW-0472">Membrane</keyword>
<dbReference type="STRING" id="1802443.A2117_02235"/>
<evidence type="ECO:0000256" key="8">
    <source>
        <dbReference type="ARBA" id="ARBA00023157"/>
    </source>
</evidence>
<dbReference type="Gene3D" id="1.20.1440.130">
    <property type="entry name" value="VKOR domain"/>
    <property type="match status" value="1"/>
</dbReference>
<dbReference type="SMART" id="SM00756">
    <property type="entry name" value="VKc"/>
    <property type="match status" value="1"/>
</dbReference>
<evidence type="ECO:0000259" key="11">
    <source>
        <dbReference type="SMART" id="SM00756"/>
    </source>
</evidence>
<evidence type="ECO:0000256" key="5">
    <source>
        <dbReference type="ARBA" id="ARBA00022989"/>
    </source>
</evidence>
<feature type="transmembrane region" description="Helical" evidence="10">
    <location>
        <begin position="6"/>
        <end position="24"/>
    </location>
</feature>
<keyword evidence="4" id="KW-0874">Quinone</keyword>
<dbReference type="InterPro" id="IPR038354">
    <property type="entry name" value="VKOR_sf"/>
</dbReference>
<name>A0A1G2QNG9_9BACT</name>
<dbReference type="PANTHER" id="PTHR34573:SF1">
    <property type="entry name" value="VITAMIN K EPOXIDE REDUCTASE DOMAIN-CONTAINING PROTEIN"/>
    <property type="match status" value="1"/>
</dbReference>
<evidence type="ECO:0000256" key="2">
    <source>
        <dbReference type="ARBA" id="ARBA00006214"/>
    </source>
</evidence>
<organism evidence="12 13">
    <name type="scientific">Candidatus Wildermuthbacteria bacterium GWA2_46_15</name>
    <dbReference type="NCBI Taxonomy" id="1802443"/>
    <lineage>
        <taxon>Bacteria</taxon>
        <taxon>Candidatus Wildermuthiibacteriota</taxon>
    </lineage>
</organism>
<feature type="transmembrane region" description="Helical" evidence="10">
    <location>
        <begin position="111"/>
        <end position="133"/>
    </location>
</feature>
<evidence type="ECO:0000256" key="7">
    <source>
        <dbReference type="ARBA" id="ARBA00023136"/>
    </source>
</evidence>
<dbReference type="Pfam" id="PF07884">
    <property type="entry name" value="VKOR"/>
    <property type="match status" value="1"/>
</dbReference>
<evidence type="ECO:0000313" key="13">
    <source>
        <dbReference type="Proteomes" id="UP000179245"/>
    </source>
</evidence>
<proteinExistence type="inferred from homology"/>